<protein>
    <submittedName>
        <fullName evidence="1">Chromosome 2, complete genome</fullName>
    </submittedName>
</protein>
<keyword evidence="3" id="KW-1185">Reference proteome</keyword>
<dbReference type="VEuPathDB" id="FungiDB:FGRAMPH1_01G14423"/>
<dbReference type="AlphaFoldDB" id="A0A098DKN4"/>
<evidence type="ECO:0000313" key="3">
    <source>
        <dbReference type="Proteomes" id="UP000070720"/>
    </source>
</evidence>
<accession>A0A0E0S690</accession>
<dbReference type="EnsemblFungi" id="CEF79015">
    <property type="protein sequence ID" value="CEF79015"/>
    <property type="gene ID" value="FGRRES_20194"/>
</dbReference>
<proteinExistence type="predicted"/>
<reference evidence="2" key="4">
    <citation type="submission" date="2017-01" db="UniProtKB">
        <authorList>
            <consortium name="EnsemblFungi"/>
        </authorList>
    </citation>
    <scope>IDENTIFICATION</scope>
    <source>
        <strain evidence="2">PH-1 / ATCC MYA-4620 / FGSC 9075 / NRRL 31084</strain>
    </source>
</reference>
<dbReference type="InParanoid" id="A0A098DKN4"/>
<sequence length="73" mass="8090">MPYKKGDRKPPHYYSIPPMLGHCPRCQYQNKKGKLICEGTFDGGECGRVLPEAQAILEASEHDNGDPSENTQG</sequence>
<reference evidence="2 3" key="1">
    <citation type="journal article" date="2007" name="Science">
        <title>The Fusarium graminearum genome reveals a link between localized polymorphism and pathogen specialization.</title>
        <authorList>
            <person name="Cuomo C.A."/>
            <person name="Gueldener U."/>
            <person name="Xu J.-R."/>
            <person name="Trail F."/>
            <person name="Turgeon B.G."/>
            <person name="Di Pietro A."/>
            <person name="Walton J.D."/>
            <person name="Ma L.-J."/>
            <person name="Baker S.E."/>
            <person name="Rep M."/>
            <person name="Adam G."/>
            <person name="Antoniw J."/>
            <person name="Baldwin T."/>
            <person name="Calvo S.E."/>
            <person name="Chang Y.-L."/>
            <person name="DeCaprio D."/>
            <person name="Gale L.R."/>
            <person name="Gnerre S."/>
            <person name="Goswami R.S."/>
            <person name="Hammond-Kosack K."/>
            <person name="Harris L.J."/>
            <person name="Hilburn K."/>
            <person name="Kennell J.C."/>
            <person name="Kroken S."/>
            <person name="Magnuson J.K."/>
            <person name="Mannhaupt G."/>
            <person name="Mauceli E.W."/>
            <person name="Mewes H.-W."/>
            <person name="Mitterbauer R."/>
            <person name="Muehlbauer G."/>
            <person name="Muensterkoetter M."/>
            <person name="Nelson D."/>
            <person name="O'Donnell K."/>
            <person name="Ouellet T."/>
            <person name="Qi W."/>
            <person name="Quesneville H."/>
            <person name="Roncero M.I.G."/>
            <person name="Seong K.-Y."/>
            <person name="Tetko I.V."/>
            <person name="Urban M."/>
            <person name="Waalwijk C."/>
            <person name="Ward T.J."/>
            <person name="Yao J."/>
            <person name="Birren B.W."/>
            <person name="Kistler H.C."/>
        </authorList>
    </citation>
    <scope>NUCLEOTIDE SEQUENCE [LARGE SCALE GENOMIC DNA]</scope>
    <source>
        <strain evidence="3">ATCC MYA-4620 / CBS 123657 / FGSC 9075 / NRRL 31084 / PH-1</strain>
        <strain evidence="2">PH-1 / ATCC MYA-4620 / FGSC 9075 / NRRL 31084</strain>
    </source>
</reference>
<dbReference type="Proteomes" id="UP000070720">
    <property type="component" value="Chromosome 2"/>
</dbReference>
<evidence type="ECO:0000313" key="1">
    <source>
        <dbReference type="EMBL" id="CEF79015.1"/>
    </source>
</evidence>
<gene>
    <name evidence="1" type="ORF">FGRAMPH1_01T14423</name>
</gene>
<evidence type="ECO:0000313" key="2">
    <source>
        <dbReference type="EnsemblFungi" id="CEF79015"/>
    </source>
</evidence>
<name>A0A098DKN4_GIBZE</name>
<reference evidence="2 3" key="2">
    <citation type="journal article" date="2010" name="Nature">
        <title>Comparative genomics reveals mobile pathogenicity chromosomes in Fusarium.</title>
        <authorList>
            <person name="Ma L.J."/>
            <person name="van der Does H.C."/>
            <person name="Borkovich K.A."/>
            <person name="Coleman J.J."/>
            <person name="Daboussi M.J."/>
            <person name="Di Pietro A."/>
            <person name="Dufresne M."/>
            <person name="Freitag M."/>
            <person name="Grabherr M."/>
            <person name="Henrissat B."/>
            <person name="Houterman P.M."/>
            <person name="Kang S."/>
            <person name="Shim W.B."/>
            <person name="Woloshuk C."/>
            <person name="Xie X."/>
            <person name="Xu J.R."/>
            <person name="Antoniw J."/>
            <person name="Baker S.E."/>
            <person name="Bluhm B.H."/>
            <person name="Breakspear A."/>
            <person name="Brown D.W."/>
            <person name="Butchko R.A."/>
            <person name="Chapman S."/>
            <person name="Coulson R."/>
            <person name="Coutinho P.M."/>
            <person name="Danchin E.G."/>
            <person name="Diener A."/>
            <person name="Gale L.R."/>
            <person name="Gardiner D.M."/>
            <person name="Goff S."/>
            <person name="Hammond-Kosack K.E."/>
            <person name="Hilburn K."/>
            <person name="Hua-Van A."/>
            <person name="Jonkers W."/>
            <person name="Kazan K."/>
            <person name="Kodira C.D."/>
            <person name="Koehrsen M."/>
            <person name="Kumar L."/>
            <person name="Lee Y.H."/>
            <person name="Li L."/>
            <person name="Manners J.M."/>
            <person name="Miranda-Saavedra D."/>
            <person name="Mukherjee M."/>
            <person name="Park G."/>
            <person name="Park J."/>
            <person name="Park S.Y."/>
            <person name="Proctor R.H."/>
            <person name="Regev A."/>
            <person name="Ruiz-Roldan M.C."/>
            <person name="Sain D."/>
            <person name="Sakthikumar S."/>
            <person name="Sykes S."/>
            <person name="Schwartz D.C."/>
            <person name="Turgeon B.G."/>
            <person name="Wapinski I."/>
            <person name="Yoder O."/>
            <person name="Young S."/>
            <person name="Zeng Q."/>
            <person name="Zhou S."/>
            <person name="Galagan J."/>
            <person name="Cuomo C.A."/>
            <person name="Kistler H.C."/>
            <person name="Rep M."/>
        </authorList>
    </citation>
    <scope>GENOME REANNOTATION</scope>
    <source>
        <strain evidence="3">ATCC MYA-4620 / CBS 123657 / FGSC 9075 / NRRL 31084 / PH-1</strain>
        <strain evidence="2">PH-1 / ATCC MYA-4620 / FGSC 9075 / NRRL 31084</strain>
    </source>
</reference>
<dbReference type="EMBL" id="HG970333">
    <property type="protein sequence ID" value="CEF79015.1"/>
    <property type="molecule type" value="Genomic_DNA"/>
</dbReference>
<reference evidence="1 3" key="3">
    <citation type="journal article" date="2015" name="BMC Genomics">
        <title>The completed genome sequence of the pathogenic ascomycete fungus Fusarium graminearum.</title>
        <authorList>
            <person name="King R."/>
            <person name="Urban M."/>
            <person name="Hammond-Kosack M.C."/>
            <person name="Hassani-Pak K."/>
            <person name="Hammond-Kosack K.E."/>
        </authorList>
    </citation>
    <scope>NUCLEOTIDE SEQUENCE [LARGE SCALE GENOMIC DNA]</scope>
    <source>
        <strain evidence="3">ATCC MYA-4620 / CBS 123657 / FGSC 9075 / NRRL 31084 / PH-1</strain>
        <strain evidence="1">PH-1</strain>
    </source>
</reference>
<organism evidence="1 3">
    <name type="scientific">Gibberella zeae (strain ATCC MYA-4620 / CBS 123657 / FGSC 9075 / NRRL 31084 / PH-1)</name>
    <name type="common">Wheat head blight fungus</name>
    <name type="synonym">Fusarium graminearum</name>
    <dbReference type="NCBI Taxonomy" id="229533"/>
    <lineage>
        <taxon>Eukaryota</taxon>
        <taxon>Fungi</taxon>
        <taxon>Dikarya</taxon>
        <taxon>Ascomycota</taxon>
        <taxon>Pezizomycotina</taxon>
        <taxon>Sordariomycetes</taxon>
        <taxon>Hypocreomycetidae</taxon>
        <taxon>Hypocreales</taxon>
        <taxon>Nectriaceae</taxon>
        <taxon>Fusarium</taxon>
    </lineage>
</organism>
<accession>A0A098DKN4</accession>